<comment type="similarity">
    <text evidence="2">Belongs to the bacterial solute-binding protein 2 family.</text>
</comment>
<dbReference type="Gene3D" id="3.40.50.2300">
    <property type="match status" value="2"/>
</dbReference>
<accession>A0A0R2HP41</accession>
<evidence type="ECO:0000256" key="2">
    <source>
        <dbReference type="ARBA" id="ARBA00007639"/>
    </source>
</evidence>
<dbReference type="PANTHER" id="PTHR46847:SF1">
    <property type="entry name" value="D-ALLOSE-BINDING PERIPLASMIC PROTEIN-RELATED"/>
    <property type="match status" value="1"/>
</dbReference>
<evidence type="ECO:0000256" key="4">
    <source>
        <dbReference type="SAM" id="SignalP"/>
    </source>
</evidence>
<feature type="domain" description="Periplasmic binding protein" evidence="5">
    <location>
        <begin position="43"/>
        <end position="289"/>
    </location>
</feature>
<dbReference type="Proteomes" id="UP000051658">
    <property type="component" value="Unassembled WGS sequence"/>
</dbReference>
<evidence type="ECO:0000313" key="6">
    <source>
        <dbReference type="EMBL" id="KRN54270.1"/>
    </source>
</evidence>
<feature type="signal peptide" evidence="4">
    <location>
        <begin position="1"/>
        <end position="21"/>
    </location>
</feature>
<dbReference type="CDD" id="cd06323">
    <property type="entry name" value="PBP1_ribose_binding"/>
    <property type="match status" value="1"/>
</dbReference>
<dbReference type="GO" id="GO:0030313">
    <property type="term" value="C:cell envelope"/>
    <property type="evidence" value="ECO:0007669"/>
    <property type="project" value="UniProtKB-SubCell"/>
</dbReference>
<dbReference type="GeneID" id="89588845"/>
<organism evidence="6 7">
    <name type="scientific">Carnobacterium divergens DSM 20623</name>
    <dbReference type="NCBI Taxonomy" id="1449336"/>
    <lineage>
        <taxon>Bacteria</taxon>
        <taxon>Bacillati</taxon>
        <taxon>Bacillota</taxon>
        <taxon>Bacilli</taxon>
        <taxon>Lactobacillales</taxon>
        <taxon>Carnobacteriaceae</taxon>
        <taxon>Carnobacterium</taxon>
    </lineage>
</organism>
<evidence type="ECO:0000313" key="7">
    <source>
        <dbReference type="Proteomes" id="UP000051658"/>
    </source>
</evidence>
<reference evidence="6 7" key="1">
    <citation type="journal article" date="2015" name="Genome Announc.">
        <title>Expanding the biotechnology potential of lactobacilli through comparative genomics of 213 strains and associated genera.</title>
        <authorList>
            <person name="Sun Z."/>
            <person name="Harris H.M."/>
            <person name="McCann A."/>
            <person name="Guo C."/>
            <person name="Argimon S."/>
            <person name="Zhang W."/>
            <person name="Yang X."/>
            <person name="Jeffery I.B."/>
            <person name="Cooney J.C."/>
            <person name="Kagawa T.F."/>
            <person name="Liu W."/>
            <person name="Song Y."/>
            <person name="Salvetti E."/>
            <person name="Wrobel A."/>
            <person name="Rasinkangas P."/>
            <person name="Parkhill J."/>
            <person name="Rea M.C."/>
            <person name="O'Sullivan O."/>
            <person name="Ritari J."/>
            <person name="Douillard F.P."/>
            <person name="Paul Ross R."/>
            <person name="Yang R."/>
            <person name="Briner A.E."/>
            <person name="Felis G.E."/>
            <person name="de Vos W.M."/>
            <person name="Barrangou R."/>
            <person name="Klaenhammer T.R."/>
            <person name="Caufield P.W."/>
            <person name="Cui Y."/>
            <person name="Zhang H."/>
            <person name="O'Toole P.W."/>
        </authorList>
    </citation>
    <scope>NUCLEOTIDE SEQUENCE [LARGE SCALE GENOMIC DNA]</scope>
    <source>
        <strain evidence="6 7">DSM 20623</strain>
    </source>
</reference>
<dbReference type="GO" id="GO:0030246">
    <property type="term" value="F:carbohydrate binding"/>
    <property type="evidence" value="ECO:0007669"/>
    <property type="project" value="UniProtKB-ARBA"/>
</dbReference>
<dbReference type="PANTHER" id="PTHR46847">
    <property type="entry name" value="D-ALLOSE-BINDING PERIPLASMIC PROTEIN-RELATED"/>
    <property type="match status" value="1"/>
</dbReference>
<dbReference type="eggNOG" id="COG1879">
    <property type="taxonomic scope" value="Bacteria"/>
</dbReference>
<evidence type="ECO:0000259" key="5">
    <source>
        <dbReference type="Pfam" id="PF13407"/>
    </source>
</evidence>
<name>A0A0R2HP41_CARDV</name>
<dbReference type="InterPro" id="IPR025997">
    <property type="entry name" value="SBP_2_dom"/>
</dbReference>
<dbReference type="PATRIC" id="fig|1449336.4.peg.1887"/>
<sequence>MKKTIALFLVSMLVLSGCKIATLEGENVKELKPEKKAENQLVVGVSLSTLNNPFFVSVKEGISDLAKEHDTTVKIVDAQDDSVKQSNDITDLIQQNVDVLLINPVDSFAIAPAVESANQANIPVIAIDRSSESGKLLSLVASNNSEGGKMAGEYLERVSGKKALVGELQGVPGASATRERGKGFEDYAKEHLTVVAKQTANFDRAKGLTVMENMLQSNPEVTAIFAQNDEMALGAIEAIEAAGKKEIKVIGFDGTEDGLKAIKSGKLDATVAQKPTEMGRLALQTAYDFFNLKDVQAKVDSPLELIEKNK</sequence>
<dbReference type="SUPFAM" id="SSF53822">
    <property type="entry name" value="Periplasmic binding protein-like I"/>
    <property type="match status" value="1"/>
</dbReference>
<comment type="caution">
    <text evidence="6">The sequence shown here is derived from an EMBL/GenBank/DDBJ whole genome shotgun (WGS) entry which is preliminary data.</text>
</comment>
<comment type="subcellular location">
    <subcellularLocation>
        <location evidence="1">Cell envelope</location>
    </subcellularLocation>
</comment>
<dbReference type="EMBL" id="JQBS01000035">
    <property type="protein sequence ID" value="KRN54270.1"/>
    <property type="molecule type" value="Genomic_DNA"/>
</dbReference>
<dbReference type="AlphaFoldDB" id="A0A0R2HP41"/>
<proteinExistence type="inferred from homology"/>
<keyword evidence="3 4" id="KW-0732">Signal</keyword>
<feature type="chain" id="PRO_5038945437" evidence="4">
    <location>
        <begin position="22"/>
        <end position="310"/>
    </location>
</feature>
<evidence type="ECO:0000256" key="1">
    <source>
        <dbReference type="ARBA" id="ARBA00004196"/>
    </source>
</evidence>
<dbReference type="RefSeq" id="WP_034569787.1">
    <property type="nucleotide sequence ID" value="NZ_JQBS01000035.1"/>
</dbReference>
<dbReference type="Pfam" id="PF13407">
    <property type="entry name" value="Peripla_BP_4"/>
    <property type="match status" value="1"/>
</dbReference>
<dbReference type="InterPro" id="IPR028082">
    <property type="entry name" value="Peripla_BP_I"/>
</dbReference>
<evidence type="ECO:0000256" key="3">
    <source>
        <dbReference type="ARBA" id="ARBA00022729"/>
    </source>
</evidence>
<gene>
    <name evidence="6" type="ORF">IV74_GL001851</name>
</gene>
<dbReference type="PROSITE" id="PS51257">
    <property type="entry name" value="PROKAR_LIPOPROTEIN"/>
    <property type="match status" value="1"/>
</dbReference>
<keyword evidence="7" id="KW-1185">Reference proteome</keyword>
<protein>
    <submittedName>
        <fullName evidence="6">Ribose ABC transporter</fullName>
    </submittedName>
</protein>